<organism evidence="7 8">
    <name type="scientific">Marinobacter santoriniensis NKSG1</name>
    <dbReference type="NCBI Taxonomy" id="1288826"/>
    <lineage>
        <taxon>Bacteria</taxon>
        <taxon>Pseudomonadati</taxon>
        <taxon>Pseudomonadota</taxon>
        <taxon>Gammaproteobacteria</taxon>
        <taxon>Pseudomonadales</taxon>
        <taxon>Marinobacteraceae</taxon>
        <taxon>Marinobacter</taxon>
    </lineage>
</organism>
<evidence type="ECO:0000256" key="3">
    <source>
        <dbReference type="ARBA" id="ARBA00022801"/>
    </source>
</evidence>
<protein>
    <submittedName>
        <fullName evidence="7">Beta-lactamase</fullName>
    </submittedName>
</protein>
<dbReference type="Pfam" id="PF00753">
    <property type="entry name" value="Lactamase_B"/>
    <property type="match status" value="1"/>
</dbReference>
<dbReference type="GO" id="GO:0016787">
    <property type="term" value="F:hydrolase activity"/>
    <property type="evidence" value="ECO:0007669"/>
    <property type="project" value="UniProtKB-KW"/>
</dbReference>
<dbReference type="OrthoDB" id="9803916at2"/>
<gene>
    <name evidence="7" type="ORF">MSNKSG1_16511</name>
</gene>
<reference evidence="7 8" key="1">
    <citation type="journal article" date="2013" name="Genome Announc.">
        <title>Genome Sequence of Hydrothermal Arsenic-Respiring Bacterium Marinobacter santoriniensis NKSG1T.</title>
        <authorList>
            <person name="Handley K.M."/>
            <person name="Upton M."/>
            <person name="Beatson S.A."/>
            <person name="Hery M."/>
            <person name="Lloyd J.R."/>
        </authorList>
    </citation>
    <scope>NUCLEOTIDE SEQUENCE [LARGE SCALE GENOMIC DNA]</scope>
    <source>
        <strain evidence="7 8">NKSG1</strain>
    </source>
</reference>
<feature type="signal peptide" evidence="5">
    <location>
        <begin position="1"/>
        <end position="25"/>
    </location>
</feature>
<dbReference type="InterPro" id="IPR036866">
    <property type="entry name" value="RibonucZ/Hydroxyglut_hydro"/>
</dbReference>
<evidence type="ECO:0000313" key="7">
    <source>
        <dbReference type="EMBL" id="EMP54351.1"/>
    </source>
</evidence>
<evidence type="ECO:0000256" key="5">
    <source>
        <dbReference type="SAM" id="SignalP"/>
    </source>
</evidence>
<dbReference type="Proteomes" id="UP000011960">
    <property type="component" value="Unassembled WGS sequence"/>
</dbReference>
<evidence type="ECO:0000256" key="1">
    <source>
        <dbReference type="ARBA" id="ARBA00007749"/>
    </source>
</evidence>
<comment type="similarity">
    <text evidence="1">Belongs to the metallo-beta-lactamase superfamily.</text>
</comment>
<evidence type="ECO:0000313" key="8">
    <source>
        <dbReference type="Proteomes" id="UP000011960"/>
    </source>
</evidence>
<dbReference type="EMBL" id="APAT01000024">
    <property type="protein sequence ID" value="EMP54351.1"/>
    <property type="molecule type" value="Genomic_DNA"/>
</dbReference>
<keyword evidence="3" id="KW-0378">Hydrolase</keyword>
<dbReference type="PANTHER" id="PTHR42978:SF6">
    <property type="entry name" value="QUORUM-QUENCHING LACTONASE YTNP-RELATED"/>
    <property type="match status" value="1"/>
</dbReference>
<dbReference type="RefSeq" id="WP_008940427.1">
    <property type="nucleotide sequence ID" value="NZ_APAT01000024.1"/>
</dbReference>
<dbReference type="PANTHER" id="PTHR42978">
    <property type="entry name" value="QUORUM-QUENCHING LACTONASE YTNP-RELATED-RELATED"/>
    <property type="match status" value="1"/>
</dbReference>
<dbReference type="eggNOG" id="COG0491">
    <property type="taxonomic scope" value="Bacteria"/>
</dbReference>
<dbReference type="STRING" id="1288826.MSNKSG1_16511"/>
<dbReference type="PATRIC" id="fig|1288826.3.peg.3283"/>
<sequence>MQTTLRRSTTAALVAGALFTGQALAGAPMVKEQAPGYYRVMLGNYEITALSDGTVKLPVDDLLLNTTKEHVHERLASNYLSAPLDTSVNGYLINTGEKLVLVDTGAGSLFGPTLGNLVENLRASGYEPEQVDDVFITHMHPDHVGGLMSDGKMAFPNATIRASQDDADYWLSESNLEAANEDAKGFFKGAMASLNPYVKAGHFKAFEGDAQLLPGIKAVEAPGHTPGHTMYRVESDGQVMMLWGDLIHVATVQFPEPDVAIQFDTTPEKAVMERNQEFARAADKGYLIGSAHLSFPGLGHLNKADKGYEFVPANYHGGL</sequence>
<keyword evidence="4" id="KW-0862">Zinc</keyword>
<evidence type="ECO:0000256" key="2">
    <source>
        <dbReference type="ARBA" id="ARBA00022723"/>
    </source>
</evidence>
<comment type="caution">
    <text evidence="7">The sequence shown here is derived from an EMBL/GenBank/DDBJ whole genome shotgun (WGS) entry which is preliminary data.</text>
</comment>
<dbReference type="InterPro" id="IPR051013">
    <property type="entry name" value="MBL_superfamily_lactonases"/>
</dbReference>
<accession>M7CL25</accession>
<name>M7CL25_9GAMM</name>
<dbReference type="SMART" id="SM00849">
    <property type="entry name" value="Lactamase_B"/>
    <property type="match status" value="1"/>
</dbReference>
<dbReference type="InterPro" id="IPR001279">
    <property type="entry name" value="Metallo-B-lactamas"/>
</dbReference>
<keyword evidence="8" id="KW-1185">Reference proteome</keyword>
<dbReference type="AlphaFoldDB" id="M7CL25"/>
<dbReference type="SUPFAM" id="SSF56281">
    <property type="entry name" value="Metallo-hydrolase/oxidoreductase"/>
    <property type="match status" value="1"/>
</dbReference>
<dbReference type="GO" id="GO:0046872">
    <property type="term" value="F:metal ion binding"/>
    <property type="evidence" value="ECO:0007669"/>
    <property type="project" value="UniProtKB-KW"/>
</dbReference>
<keyword evidence="2" id="KW-0479">Metal-binding</keyword>
<dbReference type="Gene3D" id="3.60.15.10">
    <property type="entry name" value="Ribonuclease Z/Hydroxyacylglutathione hydrolase-like"/>
    <property type="match status" value="1"/>
</dbReference>
<keyword evidence="5" id="KW-0732">Signal</keyword>
<dbReference type="CDD" id="cd07720">
    <property type="entry name" value="OPHC2-like_MBL-fold"/>
    <property type="match status" value="1"/>
</dbReference>
<evidence type="ECO:0000256" key="4">
    <source>
        <dbReference type="ARBA" id="ARBA00022833"/>
    </source>
</evidence>
<feature type="domain" description="Metallo-beta-lactamase" evidence="6">
    <location>
        <begin position="87"/>
        <end position="292"/>
    </location>
</feature>
<evidence type="ECO:0000259" key="6">
    <source>
        <dbReference type="SMART" id="SM00849"/>
    </source>
</evidence>
<proteinExistence type="inferred from homology"/>
<feature type="chain" id="PRO_5004081096" evidence="5">
    <location>
        <begin position="26"/>
        <end position="319"/>
    </location>
</feature>